<dbReference type="AlphaFoldDB" id="A0A518AWQ7"/>
<keyword evidence="4" id="KW-1185">Reference proteome</keyword>
<evidence type="ECO:0000313" key="3">
    <source>
        <dbReference type="EMBL" id="QDU59153.1"/>
    </source>
</evidence>
<dbReference type="PANTHER" id="PTHR44103">
    <property type="entry name" value="PROPROTEIN CONVERTASE P"/>
    <property type="match status" value="1"/>
</dbReference>
<dbReference type="InterPro" id="IPR028994">
    <property type="entry name" value="Integrin_alpha_N"/>
</dbReference>
<accession>A0A518AWQ7</accession>
<dbReference type="OrthoDB" id="228608at2"/>
<dbReference type="Proteomes" id="UP000315750">
    <property type="component" value="Chromosome"/>
</dbReference>
<keyword evidence="1 2" id="KW-0732">Signal</keyword>
<dbReference type="RefSeq" id="WP_145251867.1">
    <property type="nucleotide sequence ID" value="NZ_CP036278.1"/>
</dbReference>
<name>A0A518AWQ7_9BACT</name>
<feature type="signal peptide" evidence="2">
    <location>
        <begin position="1"/>
        <end position="22"/>
    </location>
</feature>
<dbReference type="Pfam" id="PF13517">
    <property type="entry name" value="FG-GAP_3"/>
    <property type="match status" value="1"/>
</dbReference>
<dbReference type="SUPFAM" id="SSF69318">
    <property type="entry name" value="Integrin alpha N-terminal domain"/>
    <property type="match status" value="1"/>
</dbReference>
<evidence type="ECO:0000313" key="4">
    <source>
        <dbReference type="Proteomes" id="UP000315750"/>
    </source>
</evidence>
<evidence type="ECO:0000256" key="1">
    <source>
        <dbReference type="ARBA" id="ARBA00022729"/>
    </source>
</evidence>
<dbReference type="PANTHER" id="PTHR44103:SF1">
    <property type="entry name" value="PROPROTEIN CONVERTASE P"/>
    <property type="match status" value="1"/>
</dbReference>
<dbReference type="EMBL" id="CP036278">
    <property type="protein sequence ID" value="QDU59153.1"/>
    <property type="molecule type" value="Genomic_DNA"/>
</dbReference>
<dbReference type="Gene3D" id="2.130.10.130">
    <property type="entry name" value="Integrin alpha, N-terminal"/>
    <property type="match status" value="2"/>
</dbReference>
<proteinExistence type="predicted"/>
<reference evidence="3 4" key="1">
    <citation type="submission" date="2019-02" db="EMBL/GenBank/DDBJ databases">
        <title>Deep-cultivation of Planctomycetes and their phenomic and genomic characterization uncovers novel biology.</title>
        <authorList>
            <person name="Wiegand S."/>
            <person name="Jogler M."/>
            <person name="Boedeker C."/>
            <person name="Pinto D."/>
            <person name="Vollmers J."/>
            <person name="Rivas-Marin E."/>
            <person name="Kohn T."/>
            <person name="Peeters S.H."/>
            <person name="Heuer A."/>
            <person name="Rast P."/>
            <person name="Oberbeckmann S."/>
            <person name="Bunk B."/>
            <person name="Jeske O."/>
            <person name="Meyerdierks A."/>
            <person name="Storesund J.E."/>
            <person name="Kallscheuer N."/>
            <person name="Luecker S."/>
            <person name="Lage O.M."/>
            <person name="Pohl T."/>
            <person name="Merkel B.J."/>
            <person name="Hornburger P."/>
            <person name="Mueller R.-W."/>
            <person name="Bruemmer F."/>
            <person name="Labrenz M."/>
            <person name="Spormann A.M."/>
            <person name="Op den Camp H."/>
            <person name="Overmann J."/>
            <person name="Amann R."/>
            <person name="Jetten M.S.M."/>
            <person name="Mascher T."/>
            <person name="Medema M.H."/>
            <person name="Devos D.P."/>
            <person name="Kaster A.-K."/>
            <person name="Ovreas L."/>
            <person name="Rohde M."/>
            <person name="Galperin M.Y."/>
            <person name="Jogler C."/>
        </authorList>
    </citation>
    <scope>NUCLEOTIDE SEQUENCE [LARGE SCALE GENOMIC DNA]</scope>
    <source>
        <strain evidence="3 4">Pan181</strain>
    </source>
</reference>
<evidence type="ECO:0000256" key="2">
    <source>
        <dbReference type="SAM" id="SignalP"/>
    </source>
</evidence>
<feature type="chain" id="PRO_5021753752" evidence="2">
    <location>
        <begin position="23"/>
        <end position="396"/>
    </location>
</feature>
<dbReference type="InterPro" id="IPR013517">
    <property type="entry name" value="FG-GAP"/>
</dbReference>
<protein>
    <submittedName>
        <fullName evidence="3">FG-GAP repeat protein</fullName>
    </submittedName>
</protein>
<organism evidence="3 4">
    <name type="scientific">Aeoliella mucimassa</name>
    <dbReference type="NCBI Taxonomy" id="2527972"/>
    <lineage>
        <taxon>Bacteria</taxon>
        <taxon>Pseudomonadati</taxon>
        <taxon>Planctomycetota</taxon>
        <taxon>Planctomycetia</taxon>
        <taxon>Pirellulales</taxon>
        <taxon>Lacipirellulaceae</taxon>
        <taxon>Aeoliella</taxon>
    </lineage>
</organism>
<sequence length="396" mass="44418" precursor="true">MNLTRCLSAFALAATFVSTTLAEPPEFEKLVLADKFYSEGAYYADFNRDGNLDVVAGPFWYAGPDFQQRHEYREPMEFNPVDYSDNFLTYAGDFNGDEWPDVLCVPYPGTDAYWYENPGESDSKRWTPHLALHEVGNESPGWIDINGDGRRDLVFNINGYLGYATYDPNQPESPWTFHKISPQGDYQRFTHGVGAGDINGDGRVDIVEARCWWEQPEAGDADGPWKQHVYPFAEAAAQMGVLDVNGDGLMDVVNSWHCHRYGLLWHEQKRTPDGKIHFVKHEILPAEPDMTSLDLRISQLHALTLADVDSDGVQDIVTGKRFWSHGPTGDVEPDAAPVLYWFGVEYQENAPPKITPHQIDDDSGVGTQVTAVDLNKDGTPDMVVCNKKGTFVFLSK</sequence>
<gene>
    <name evidence="3" type="ORF">Pan181_53940</name>
</gene>
<dbReference type="KEGG" id="amuc:Pan181_53940"/>